<name>A0AA46YKP8_9ACTN</name>
<organism evidence="2 3">
    <name type="scientific">Solicola gregarius</name>
    <dbReference type="NCBI Taxonomy" id="2908642"/>
    <lineage>
        <taxon>Bacteria</taxon>
        <taxon>Bacillati</taxon>
        <taxon>Actinomycetota</taxon>
        <taxon>Actinomycetes</taxon>
        <taxon>Propionibacteriales</taxon>
        <taxon>Nocardioidaceae</taxon>
        <taxon>Solicola</taxon>
    </lineage>
</organism>
<feature type="compositionally biased region" description="Polar residues" evidence="1">
    <location>
        <begin position="1"/>
        <end position="12"/>
    </location>
</feature>
<gene>
    <name evidence="2" type="ORF">L0C25_02715</name>
</gene>
<dbReference type="KEGG" id="sgrg:L0C25_02715"/>
<proteinExistence type="predicted"/>
<sequence>MRGTECTVTTDQPRPIVGRELEPTSPRPQTRRLHVDRPCYVGREATGAWTWHCSLCPLPLGLVANAADGWHAAIDEATHHLRTAHGDSVPVPAENGWLLAA</sequence>
<dbReference type="Proteomes" id="UP001164390">
    <property type="component" value="Chromosome"/>
</dbReference>
<feature type="region of interest" description="Disordered" evidence="1">
    <location>
        <begin position="1"/>
        <end position="31"/>
    </location>
</feature>
<protein>
    <submittedName>
        <fullName evidence="2">Uncharacterized protein</fullName>
    </submittedName>
</protein>
<evidence type="ECO:0000256" key="1">
    <source>
        <dbReference type="SAM" id="MobiDB-lite"/>
    </source>
</evidence>
<dbReference type="AlphaFoldDB" id="A0AA46YKP8"/>
<dbReference type="EMBL" id="CP094970">
    <property type="protein sequence ID" value="UYM06000.1"/>
    <property type="molecule type" value="Genomic_DNA"/>
</dbReference>
<evidence type="ECO:0000313" key="3">
    <source>
        <dbReference type="Proteomes" id="UP001164390"/>
    </source>
</evidence>
<reference evidence="2" key="1">
    <citation type="submission" date="2022-01" db="EMBL/GenBank/DDBJ databases">
        <title>Nocardioidaceae gen. sp. A5X3R13.</title>
        <authorList>
            <person name="Lopez Marin M.A."/>
            <person name="Uhlik O."/>
        </authorList>
    </citation>
    <scope>NUCLEOTIDE SEQUENCE</scope>
    <source>
        <strain evidence="2">A5X3R13</strain>
    </source>
</reference>
<evidence type="ECO:0000313" key="2">
    <source>
        <dbReference type="EMBL" id="UYM06000.1"/>
    </source>
</evidence>
<accession>A0AA46YKP8</accession>
<keyword evidence="3" id="KW-1185">Reference proteome</keyword>
<dbReference type="RefSeq" id="WP_271634847.1">
    <property type="nucleotide sequence ID" value="NZ_CP094970.1"/>
</dbReference>